<proteinExistence type="predicted"/>
<dbReference type="Proteomes" id="UP000019151">
    <property type="component" value="Chromosome"/>
</dbReference>
<feature type="chain" id="PRO_5004795257" evidence="1">
    <location>
        <begin position="25"/>
        <end position="875"/>
    </location>
</feature>
<evidence type="ECO:0000313" key="3">
    <source>
        <dbReference type="Proteomes" id="UP000019151"/>
    </source>
</evidence>
<accession>W0RQ75</accession>
<dbReference type="PATRIC" id="fig|861299.3.peg.4186"/>
<dbReference type="GO" id="GO:0005576">
    <property type="term" value="C:extracellular region"/>
    <property type="evidence" value="ECO:0007669"/>
    <property type="project" value="UniProtKB-SubCell"/>
</dbReference>
<dbReference type="eggNOG" id="COG3934">
    <property type="taxonomic scope" value="Bacteria"/>
</dbReference>
<dbReference type="STRING" id="861299.J421_4131"/>
<dbReference type="GO" id="GO:0016985">
    <property type="term" value="F:mannan endo-1,4-beta-mannosidase activity"/>
    <property type="evidence" value="ECO:0007669"/>
    <property type="project" value="TreeGrafter"/>
</dbReference>
<dbReference type="SUPFAM" id="SSF51445">
    <property type="entry name" value="(Trans)glycosidases"/>
    <property type="match status" value="1"/>
</dbReference>
<organism evidence="2 3">
    <name type="scientific">Gemmatirosa kalamazoonensis</name>
    <dbReference type="NCBI Taxonomy" id="861299"/>
    <lineage>
        <taxon>Bacteria</taxon>
        <taxon>Pseudomonadati</taxon>
        <taxon>Gemmatimonadota</taxon>
        <taxon>Gemmatimonadia</taxon>
        <taxon>Gemmatimonadales</taxon>
        <taxon>Gemmatimonadaceae</taxon>
        <taxon>Gemmatirosa</taxon>
    </lineage>
</organism>
<reference evidence="2 3" key="1">
    <citation type="journal article" date="2014" name="Genome Announc.">
        <title>Genome Sequence and Methylome of Soil Bacterium Gemmatirosa kalamazoonensis KBS708T, a Member of the Rarely Cultivated Gemmatimonadetes Phylum.</title>
        <authorList>
            <person name="Debruyn J.M."/>
            <person name="Radosevich M."/>
            <person name="Wommack K.E."/>
            <person name="Polson S.W."/>
            <person name="Hauser L.J."/>
            <person name="Fawaz M.N."/>
            <person name="Korlach J."/>
            <person name="Tsai Y.C."/>
        </authorList>
    </citation>
    <scope>NUCLEOTIDE SEQUENCE [LARGE SCALE GENOMIC DNA]</scope>
    <source>
        <strain evidence="2 3">KBS708</strain>
    </source>
</reference>
<dbReference type="RefSeq" id="WP_025413111.1">
    <property type="nucleotide sequence ID" value="NZ_CP007128.1"/>
</dbReference>
<dbReference type="InParanoid" id="W0RQ75"/>
<dbReference type="KEGG" id="gba:J421_4131"/>
<dbReference type="InterPro" id="IPR045053">
    <property type="entry name" value="MAN-like"/>
</dbReference>
<keyword evidence="3" id="KW-1185">Reference proteome</keyword>
<dbReference type="PANTHER" id="PTHR31451">
    <property type="match status" value="1"/>
</dbReference>
<protein>
    <submittedName>
        <fullName evidence="2">Membrane of secreted protein</fullName>
    </submittedName>
</protein>
<name>W0RQ75_9BACT</name>
<dbReference type="AlphaFoldDB" id="W0RQ75"/>
<dbReference type="PANTHER" id="PTHR31451:SF39">
    <property type="entry name" value="MANNAN ENDO-1,4-BETA-MANNOSIDASE 1"/>
    <property type="match status" value="1"/>
</dbReference>
<dbReference type="EMBL" id="CP007128">
    <property type="protein sequence ID" value="AHG91668.1"/>
    <property type="molecule type" value="Genomic_DNA"/>
</dbReference>
<dbReference type="OrthoDB" id="9809937at2"/>
<evidence type="ECO:0000256" key="1">
    <source>
        <dbReference type="SAM" id="SignalP"/>
    </source>
</evidence>
<evidence type="ECO:0000313" key="2">
    <source>
        <dbReference type="EMBL" id="AHG91668.1"/>
    </source>
</evidence>
<dbReference type="HOGENOM" id="CLU_016646_0_0_0"/>
<sequence length="875" mass="95156">MRPSRSALVLCLAACAAAARSGHAQPATRAAYVDPAGVIRWRDTRAEVALFGANYTLASASDFRAAGYLALDRKRLVDEDLAQMARMGWDGIRLALWGDWENTDRAGNLLANEHLDLLDYALAKARERGIYVLLSPIQTYQATWPDALGDTTSPGFSRFYKKETLGTDPAAIAAQVNYIRQLLNHVNPYTRTAIKDEPAILFVEMINEPAHHSADVAGSVRYIDALVDAVRSTGCTKITFHNVSQDFAIARAIRRSKVQGATFGWYPTGLNSGHELRGSYLRAVDDYPPMRDTTLAGLPRIVYEFDSADLRTGYMYPAMVRTMRSVGAQFAAMFAYDMLETASRNLGWQTHHLNLVYTPRKAMSAVIAAEAMRRLPRGRGWGPYPANTRFGDFRVSAEENLGELAAPDAFLYTGDTKTAPPNAATLRRIAGVGSSPVVQYDGAGIYFLDKVRDGVWRLEVYPDAVPVRDPFEMPSPDKIVTRAVSHAWPMTVRLPDLGATFAAEPITPGGTTARAVDGRFTVTPGVYVLAASGRVDRASLPATIGHLGFDEFHAPPADTMGARVEPLGIVEGPMERVADRAIDIAARVATTTPPSAVTLWVRPTGSWFRRFPMLPDGAYRYRATIPAGTLGAGTYDYAISVQCGEAACGDLLTTFPEGAHQTPWQWNFGAQRFWPLRVVSPETPLRLFAPGVDAARLALTRIGDAGRQGQFRVVPSSATGAPAFHLERPMARGGPGDYTASLVVTERVAARGDAIAGARALVLRARALGSGQTVHVTLVERDGTAWSTAIALDSAWTERAIPLADLRPARWAMLPEGFPGEWNYWASPPAGRGGAGDAIRLPDVERLQLSLRREPNETTTGPYGVEVESVWLAFR</sequence>
<gene>
    <name evidence="2" type="ORF">J421_4131</name>
</gene>
<dbReference type="InterPro" id="IPR017853">
    <property type="entry name" value="GH"/>
</dbReference>
<keyword evidence="1" id="KW-0732">Signal</keyword>
<feature type="signal peptide" evidence="1">
    <location>
        <begin position="1"/>
        <end position="24"/>
    </location>
</feature>
<dbReference type="Gene3D" id="3.20.20.80">
    <property type="entry name" value="Glycosidases"/>
    <property type="match status" value="1"/>
</dbReference>